<organism evidence="1 2">
    <name type="scientific">Prochlorococcus marinus str. PAC1</name>
    <dbReference type="NCBI Taxonomy" id="59924"/>
    <lineage>
        <taxon>Bacteria</taxon>
        <taxon>Bacillati</taxon>
        <taxon>Cyanobacteriota</taxon>
        <taxon>Cyanophyceae</taxon>
        <taxon>Synechococcales</taxon>
        <taxon>Prochlorococcaceae</taxon>
        <taxon>Prochlorococcus</taxon>
    </lineage>
</organism>
<sequence length="51" mass="6063">MSREKLRLITRKEAKEKGILDKVITEEEFLAFACPTEKDKAEYWRAVGYDR</sequence>
<dbReference type="Proteomes" id="UP000030392">
    <property type="component" value="Unassembled WGS sequence"/>
</dbReference>
<evidence type="ECO:0000313" key="1">
    <source>
        <dbReference type="EMBL" id="KGG21962.1"/>
    </source>
</evidence>
<name>A0A0A2C8V7_PROMR</name>
<dbReference type="EMBL" id="JNAX01000004">
    <property type="protein sequence ID" value="KGG21962.1"/>
    <property type="molecule type" value="Genomic_DNA"/>
</dbReference>
<dbReference type="RefSeq" id="WP_193743086.1">
    <property type="nucleotide sequence ID" value="NZ_CP138967.1"/>
</dbReference>
<protein>
    <recommendedName>
        <fullName evidence="3">Nif11 domain-containing protein</fullName>
    </recommendedName>
</protein>
<evidence type="ECO:0000313" key="2">
    <source>
        <dbReference type="Proteomes" id="UP000030392"/>
    </source>
</evidence>
<accession>A0A0A2C8V7</accession>
<comment type="caution">
    <text evidence="1">The sequence shown here is derived from an EMBL/GenBank/DDBJ whole genome shotgun (WGS) entry which is preliminary data.</text>
</comment>
<dbReference type="AlphaFoldDB" id="A0A0A2C8V7"/>
<proteinExistence type="predicted"/>
<gene>
    <name evidence="1" type="ORF">EV03_0281</name>
</gene>
<reference evidence="2" key="1">
    <citation type="journal article" date="2014" name="Sci. Data">
        <title>Genomes of diverse isolates of the marine cyanobacterium Prochlorococcus.</title>
        <authorList>
            <person name="Biller S."/>
            <person name="Berube P."/>
            <person name="Thompson J."/>
            <person name="Kelly L."/>
            <person name="Roggensack S."/>
            <person name="Awad L."/>
            <person name="Roache-Johnson K."/>
            <person name="Ding H."/>
            <person name="Giovannoni S.J."/>
            <person name="Moore L.R."/>
            <person name="Chisholm S.W."/>
        </authorList>
    </citation>
    <scope>NUCLEOTIDE SEQUENCE [LARGE SCALE GENOMIC DNA]</scope>
    <source>
        <strain evidence="2">PAC1</strain>
    </source>
</reference>
<evidence type="ECO:0008006" key="3">
    <source>
        <dbReference type="Google" id="ProtNLM"/>
    </source>
</evidence>